<evidence type="ECO:0000256" key="6">
    <source>
        <dbReference type="ARBA" id="ARBA00022729"/>
    </source>
</evidence>
<dbReference type="FunFam" id="1.10.510.10:FF:000129">
    <property type="entry name" value="cysteine-rich receptor-like protein kinase 10"/>
    <property type="match status" value="1"/>
</dbReference>
<comment type="subcellular location">
    <subcellularLocation>
        <location evidence="1">Membrane</location>
        <topology evidence="1">Single-pass membrane protein</topology>
    </subcellularLocation>
</comment>
<keyword evidence="9 20" id="KW-0418">Kinase</keyword>
<dbReference type="GO" id="GO:0005886">
    <property type="term" value="C:plasma membrane"/>
    <property type="evidence" value="ECO:0007669"/>
    <property type="project" value="TreeGrafter"/>
</dbReference>
<evidence type="ECO:0000256" key="3">
    <source>
        <dbReference type="ARBA" id="ARBA00022553"/>
    </source>
</evidence>
<dbReference type="InterPro" id="IPR038408">
    <property type="entry name" value="GNK2_sf"/>
</dbReference>
<dbReference type="PROSITE" id="PS00107">
    <property type="entry name" value="PROTEIN_KINASE_ATP"/>
    <property type="match status" value="1"/>
</dbReference>
<feature type="transmembrane region" description="Helical" evidence="16">
    <location>
        <begin position="282"/>
        <end position="302"/>
    </location>
</feature>
<feature type="transmembrane region" description="Helical" evidence="16">
    <location>
        <begin position="600"/>
        <end position="626"/>
    </location>
</feature>
<comment type="caution">
    <text evidence="20">The sequence shown here is derived from an EMBL/GenBank/DDBJ whole genome shotgun (WGS) entry which is preliminary data.</text>
</comment>
<accession>A0AAV9DQ97</accession>
<evidence type="ECO:0000256" key="8">
    <source>
        <dbReference type="ARBA" id="ARBA00022741"/>
    </source>
</evidence>
<dbReference type="FunFam" id="3.30.430.20:FF:000002">
    <property type="entry name" value="Cysteine-rich receptor-like protein kinase 10"/>
    <property type="match status" value="1"/>
</dbReference>
<feature type="binding site" evidence="14">
    <location>
        <position position="369"/>
    </location>
    <ligand>
        <name>ATP</name>
        <dbReference type="ChEBI" id="CHEBI:30616"/>
    </ligand>
</feature>
<dbReference type="InterPro" id="IPR008271">
    <property type="entry name" value="Ser/Thr_kinase_AS"/>
</dbReference>
<keyword evidence="21" id="KW-1185">Reference proteome</keyword>
<protein>
    <submittedName>
        <fullName evidence="20">Cysteine-rich receptor-like protein kinase 8</fullName>
    </submittedName>
</protein>
<evidence type="ECO:0000313" key="21">
    <source>
        <dbReference type="Proteomes" id="UP001180020"/>
    </source>
</evidence>
<dbReference type="EMBL" id="JAUJYO010000011">
    <property type="protein sequence ID" value="KAK1303136.1"/>
    <property type="molecule type" value="Genomic_DNA"/>
</dbReference>
<evidence type="ECO:0000256" key="4">
    <source>
        <dbReference type="ARBA" id="ARBA00022679"/>
    </source>
</evidence>
<proteinExistence type="predicted"/>
<dbReference type="PANTHER" id="PTHR27002:SF1040">
    <property type="entry name" value="OS07G0538400 PROTEIN"/>
    <property type="match status" value="1"/>
</dbReference>
<feature type="domain" description="Gnk2-homologous" evidence="19">
    <location>
        <begin position="27"/>
        <end position="129"/>
    </location>
</feature>
<feature type="compositionally biased region" description="Low complexity" evidence="15">
    <location>
        <begin position="639"/>
        <end position="653"/>
    </location>
</feature>
<dbReference type="Pfam" id="PF01657">
    <property type="entry name" value="Stress-antifung"/>
    <property type="match status" value="2"/>
</dbReference>
<evidence type="ECO:0000259" key="18">
    <source>
        <dbReference type="PROSITE" id="PS50011"/>
    </source>
</evidence>
<reference evidence="20" key="2">
    <citation type="submission" date="2023-06" db="EMBL/GenBank/DDBJ databases">
        <authorList>
            <person name="Ma L."/>
            <person name="Liu K.-W."/>
            <person name="Li Z."/>
            <person name="Hsiao Y.-Y."/>
            <person name="Qi Y."/>
            <person name="Fu T."/>
            <person name="Tang G."/>
            <person name="Zhang D."/>
            <person name="Sun W.-H."/>
            <person name="Liu D.-K."/>
            <person name="Li Y."/>
            <person name="Chen G.-Z."/>
            <person name="Liu X.-D."/>
            <person name="Liao X.-Y."/>
            <person name="Jiang Y.-T."/>
            <person name="Yu X."/>
            <person name="Hao Y."/>
            <person name="Huang J."/>
            <person name="Zhao X.-W."/>
            <person name="Ke S."/>
            <person name="Chen Y.-Y."/>
            <person name="Wu W.-L."/>
            <person name="Hsu J.-L."/>
            <person name="Lin Y.-F."/>
            <person name="Huang M.-D."/>
            <person name="Li C.-Y."/>
            <person name="Huang L."/>
            <person name="Wang Z.-W."/>
            <person name="Zhao X."/>
            <person name="Zhong W.-Y."/>
            <person name="Peng D.-H."/>
            <person name="Ahmad S."/>
            <person name="Lan S."/>
            <person name="Zhang J.-S."/>
            <person name="Tsai W.-C."/>
            <person name="Van De Peer Y."/>
            <person name="Liu Z.-J."/>
        </authorList>
    </citation>
    <scope>NUCLEOTIDE SEQUENCE</scope>
    <source>
        <strain evidence="20">CP</strain>
        <tissue evidence="20">Leaves</tissue>
    </source>
</reference>
<keyword evidence="8 14" id="KW-0547">Nucleotide-binding</keyword>
<evidence type="ECO:0000256" key="16">
    <source>
        <dbReference type="SAM" id="Phobius"/>
    </source>
</evidence>
<dbReference type="InterPro" id="IPR011009">
    <property type="entry name" value="Kinase-like_dom_sf"/>
</dbReference>
<evidence type="ECO:0000256" key="2">
    <source>
        <dbReference type="ARBA" id="ARBA00022527"/>
    </source>
</evidence>
<dbReference type="Pfam" id="PF07714">
    <property type="entry name" value="PK_Tyr_Ser-Thr"/>
    <property type="match status" value="1"/>
</dbReference>
<organism evidence="20 21">
    <name type="scientific">Acorus calamus</name>
    <name type="common">Sweet flag</name>
    <dbReference type="NCBI Taxonomy" id="4465"/>
    <lineage>
        <taxon>Eukaryota</taxon>
        <taxon>Viridiplantae</taxon>
        <taxon>Streptophyta</taxon>
        <taxon>Embryophyta</taxon>
        <taxon>Tracheophyta</taxon>
        <taxon>Spermatophyta</taxon>
        <taxon>Magnoliopsida</taxon>
        <taxon>Liliopsida</taxon>
        <taxon>Acoraceae</taxon>
        <taxon>Acorus</taxon>
    </lineage>
</organism>
<dbReference type="Gene3D" id="1.10.510.10">
    <property type="entry name" value="Transferase(Phosphotransferase) domain 1"/>
    <property type="match status" value="1"/>
</dbReference>
<dbReference type="GO" id="GO:0005524">
    <property type="term" value="F:ATP binding"/>
    <property type="evidence" value="ECO:0007669"/>
    <property type="project" value="UniProtKB-UniRule"/>
</dbReference>
<dbReference type="InterPro" id="IPR017441">
    <property type="entry name" value="Protein_kinase_ATP_BS"/>
</dbReference>
<reference evidence="20" key="1">
    <citation type="journal article" date="2023" name="Nat. Commun.">
        <title>Diploid and tetraploid genomes of Acorus and the evolution of monocots.</title>
        <authorList>
            <person name="Ma L."/>
            <person name="Liu K.W."/>
            <person name="Li Z."/>
            <person name="Hsiao Y.Y."/>
            <person name="Qi Y."/>
            <person name="Fu T."/>
            <person name="Tang G.D."/>
            <person name="Zhang D."/>
            <person name="Sun W.H."/>
            <person name="Liu D.K."/>
            <person name="Li Y."/>
            <person name="Chen G.Z."/>
            <person name="Liu X.D."/>
            <person name="Liao X.Y."/>
            <person name="Jiang Y.T."/>
            <person name="Yu X."/>
            <person name="Hao Y."/>
            <person name="Huang J."/>
            <person name="Zhao X.W."/>
            <person name="Ke S."/>
            <person name="Chen Y.Y."/>
            <person name="Wu W.L."/>
            <person name="Hsu J.L."/>
            <person name="Lin Y.F."/>
            <person name="Huang M.D."/>
            <person name="Li C.Y."/>
            <person name="Huang L."/>
            <person name="Wang Z.W."/>
            <person name="Zhao X."/>
            <person name="Zhong W.Y."/>
            <person name="Peng D.H."/>
            <person name="Ahmad S."/>
            <person name="Lan S."/>
            <person name="Zhang J.S."/>
            <person name="Tsai W.C."/>
            <person name="Van de Peer Y."/>
            <person name="Liu Z.J."/>
        </authorList>
    </citation>
    <scope>NUCLEOTIDE SEQUENCE</scope>
    <source>
        <strain evidence="20">CP</strain>
    </source>
</reference>
<name>A0AAV9DQ97_ACOCL</name>
<evidence type="ECO:0000256" key="9">
    <source>
        <dbReference type="ARBA" id="ARBA00022777"/>
    </source>
</evidence>
<evidence type="ECO:0000259" key="19">
    <source>
        <dbReference type="PROSITE" id="PS51473"/>
    </source>
</evidence>
<evidence type="ECO:0000256" key="5">
    <source>
        <dbReference type="ARBA" id="ARBA00022692"/>
    </source>
</evidence>
<keyword evidence="20" id="KW-0675">Receptor</keyword>
<dbReference type="CDD" id="cd14066">
    <property type="entry name" value="STKc_IRAK"/>
    <property type="match status" value="1"/>
</dbReference>
<dbReference type="PANTHER" id="PTHR27002">
    <property type="entry name" value="RECEPTOR-LIKE SERINE/THREONINE-PROTEIN KINASE SD1-8"/>
    <property type="match status" value="1"/>
</dbReference>
<evidence type="ECO:0000256" key="11">
    <source>
        <dbReference type="ARBA" id="ARBA00022989"/>
    </source>
</evidence>
<evidence type="ECO:0000313" key="20">
    <source>
        <dbReference type="EMBL" id="KAK1303136.1"/>
    </source>
</evidence>
<feature type="domain" description="Protein kinase" evidence="18">
    <location>
        <begin position="341"/>
        <end position="616"/>
    </location>
</feature>
<keyword evidence="6 17" id="KW-0732">Signal</keyword>
<evidence type="ECO:0000256" key="17">
    <source>
        <dbReference type="SAM" id="SignalP"/>
    </source>
</evidence>
<dbReference type="AlphaFoldDB" id="A0AAV9DQ97"/>
<dbReference type="InterPro" id="IPR000719">
    <property type="entry name" value="Prot_kinase_dom"/>
</dbReference>
<evidence type="ECO:0000256" key="10">
    <source>
        <dbReference type="ARBA" id="ARBA00022840"/>
    </source>
</evidence>
<keyword evidence="13" id="KW-0325">Glycoprotein</keyword>
<evidence type="ECO:0000256" key="15">
    <source>
        <dbReference type="SAM" id="MobiDB-lite"/>
    </source>
</evidence>
<dbReference type="PROSITE" id="PS51473">
    <property type="entry name" value="GNK2"/>
    <property type="match status" value="2"/>
</dbReference>
<feature type="chain" id="PRO_5043798939" evidence="17">
    <location>
        <begin position="27"/>
        <end position="660"/>
    </location>
</feature>
<dbReference type="SMART" id="SM00220">
    <property type="entry name" value="S_TKc"/>
    <property type="match status" value="1"/>
</dbReference>
<dbReference type="Proteomes" id="UP001180020">
    <property type="component" value="Unassembled WGS sequence"/>
</dbReference>
<dbReference type="FunFam" id="3.30.430.20:FF:000003">
    <property type="entry name" value="Cysteine-rich RLK (RECEPTOR-like protein kinase) 10"/>
    <property type="match status" value="1"/>
</dbReference>
<feature type="signal peptide" evidence="17">
    <location>
        <begin position="1"/>
        <end position="26"/>
    </location>
</feature>
<keyword evidence="7" id="KW-0677">Repeat</keyword>
<dbReference type="SUPFAM" id="SSF56112">
    <property type="entry name" value="Protein kinase-like (PK-like)"/>
    <property type="match status" value="1"/>
</dbReference>
<evidence type="ECO:0000256" key="13">
    <source>
        <dbReference type="ARBA" id="ARBA00023180"/>
    </source>
</evidence>
<gene>
    <name evidence="20" type="primary">CRK8</name>
    <name evidence="20" type="ORF">QJS10_CPB11g01178</name>
</gene>
<keyword evidence="10 14" id="KW-0067">ATP-binding</keyword>
<dbReference type="GO" id="GO:0006979">
    <property type="term" value="P:response to oxidative stress"/>
    <property type="evidence" value="ECO:0007669"/>
    <property type="project" value="UniProtKB-ARBA"/>
</dbReference>
<evidence type="ECO:0000256" key="12">
    <source>
        <dbReference type="ARBA" id="ARBA00023136"/>
    </source>
</evidence>
<keyword evidence="2" id="KW-0723">Serine/threonine-protein kinase</keyword>
<dbReference type="GO" id="GO:0004674">
    <property type="term" value="F:protein serine/threonine kinase activity"/>
    <property type="evidence" value="ECO:0007669"/>
    <property type="project" value="UniProtKB-KW"/>
</dbReference>
<feature type="region of interest" description="Disordered" evidence="15">
    <location>
        <begin position="632"/>
        <end position="660"/>
    </location>
</feature>
<evidence type="ECO:0000256" key="7">
    <source>
        <dbReference type="ARBA" id="ARBA00022737"/>
    </source>
</evidence>
<keyword evidence="5 16" id="KW-0812">Transmembrane</keyword>
<dbReference type="FunFam" id="3.30.200.20:FF:000142">
    <property type="entry name" value="Cysteine-rich receptor-like protein kinase 10"/>
    <property type="match status" value="1"/>
</dbReference>
<keyword evidence="11 16" id="KW-1133">Transmembrane helix</keyword>
<dbReference type="PROSITE" id="PS50011">
    <property type="entry name" value="PROTEIN_KINASE_DOM"/>
    <property type="match status" value="1"/>
</dbReference>
<dbReference type="CDD" id="cd23509">
    <property type="entry name" value="Gnk2-like"/>
    <property type="match status" value="2"/>
</dbReference>
<dbReference type="InterPro" id="IPR001245">
    <property type="entry name" value="Ser-Thr/Tyr_kinase_cat_dom"/>
</dbReference>
<dbReference type="PROSITE" id="PS00108">
    <property type="entry name" value="PROTEIN_KINASE_ST"/>
    <property type="match status" value="1"/>
</dbReference>
<feature type="domain" description="Gnk2-homologous" evidence="19">
    <location>
        <begin position="135"/>
        <end position="242"/>
    </location>
</feature>
<keyword evidence="4" id="KW-0808">Transferase</keyword>
<keyword evidence="3" id="KW-0597">Phosphoprotein</keyword>
<evidence type="ECO:0000256" key="14">
    <source>
        <dbReference type="PROSITE-ProRule" id="PRU10141"/>
    </source>
</evidence>
<evidence type="ECO:0000256" key="1">
    <source>
        <dbReference type="ARBA" id="ARBA00004167"/>
    </source>
</evidence>
<dbReference type="InterPro" id="IPR002902">
    <property type="entry name" value="GNK2"/>
</dbReference>
<keyword evidence="12 16" id="KW-0472">Membrane</keyword>
<dbReference type="Gene3D" id="3.30.200.20">
    <property type="entry name" value="Phosphorylase Kinase, domain 1"/>
    <property type="match status" value="1"/>
</dbReference>
<dbReference type="Gene3D" id="3.30.430.20">
    <property type="entry name" value="Gnk2 domain, C-X8-C-X2-C motif"/>
    <property type="match status" value="2"/>
</dbReference>
<sequence length="660" mass="73000">MDSSLPLSLLLTTTLLVSLSTTTTRADPLYQFCQDKGNYTTNSTYQANLNTLLSSLSSNGPTTGFFTATQGSTPDQVNGLVLCRGDTNVSACASCLNNAVPDITQLCPYRKSAVVWYDNCLLRYSNIRFFNSADTSLIFYMWNVNNVSDPTPFFKTLNGLMGSLVNRAANDTSAEMFATGDMAVNSTQRVYGLVQCTRDLSGNSCASCLRDAVGQIPACCAGKMGGRVIGPNCNLRYEVARFYGNLSVRTAVSPPPLPPPPTTTTTTVIAQGSKKHGLRTTLTIIIPVLSFVVIATIVFAYLRKVKRVKNVRIDYADVNQIEDIEPQVFDLAMLRIATDNFSDVNKLGEGGFGVVYKGTLADGQEIAVKRLSRTSGQGIQELRNEAVLVVRLQHRNLVRLLGCCLEEQEKLLIYEYVLNKSLNTFLFDPVKVQELTWERRYKIIEGIARGMLYLHEESQLRIIHRDLKVSNILLDKDMNPKISDFGLARLFGMDQTQDNTSRVVGTYGYMAPEYAMRGHYSIKSDVFSFGVLVLEIITGLRNSSFDLLSHVWKYWNEGRVLELIHQSLGDYLSSEAMRCMHIGLLCVQEDAADRPTMSSVVLMLSSLSTSLTVPFAPAFFVGYSIVDGEKNTLNTPDRSTTTTSNPVSTNDVSITELEPR</sequence>